<reference evidence="1" key="2">
    <citation type="submission" date="2021-04" db="EMBL/GenBank/DDBJ databases">
        <authorList>
            <person name="Dong X."/>
        </authorList>
    </citation>
    <scope>NUCLEOTIDE SEQUENCE</scope>
    <source>
        <strain evidence="1">ZWT</strain>
    </source>
</reference>
<organism evidence="1 2">
    <name type="scientific">Oceanirhabdus seepicola</name>
    <dbReference type="NCBI Taxonomy" id="2828781"/>
    <lineage>
        <taxon>Bacteria</taxon>
        <taxon>Bacillati</taxon>
        <taxon>Bacillota</taxon>
        <taxon>Clostridia</taxon>
        <taxon>Eubacteriales</taxon>
        <taxon>Clostridiaceae</taxon>
        <taxon>Oceanirhabdus</taxon>
    </lineage>
</organism>
<dbReference type="Gene3D" id="3.40.1390.20">
    <property type="entry name" value="HprK N-terminal domain-like"/>
    <property type="match status" value="1"/>
</dbReference>
<sequence>MRLTQIKELLNGSFITSSDCGEVEFKKTFACDLMSDVLALVDEDVILLTGLINIQTIRTAEMKDIKCVIFVRGKEPSSDVVNLAQEKGIILLKTTLTLFESCGTLYNAGMKGIDLYE</sequence>
<proteinExistence type="predicted"/>
<gene>
    <name evidence="1" type="ORF">KDK92_21880</name>
</gene>
<name>A0A9J6P6A9_9CLOT</name>
<dbReference type="EMBL" id="JAGSOJ010000006">
    <property type="protein sequence ID" value="MCM1992370.1"/>
    <property type="molecule type" value="Genomic_DNA"/>
</dbReference>
<evidence type="ECO:0000313" key="1">
    <source>
        <dbReference type="EMBL" id="MCM1992370.1"/>
    </source>
</evidence>
<protein>
    <recommendedName>
        <fullName evidence="3">DRTGG domain-containing protein</fullName>
    </recommendedName>
</protein>
<evidence type="ECO:0000313" key="2">
    <source>
        <dbReference type="Proteomes" id="UP001056429"/>
    </source>
</evidence>
<dbReference type="Proteomes" id="UP001056429">
    <property type="component" value="Unassembled WGS sequence"/>
</dbReference>
<dbReference type="RefSeq" id="WP_250861538.1">
    <property type="nucleotide sequence ID" value="NZ_JAGSOJ010000006.1"/>
</dbReference>
<dbReference type="InterPro" id="IPR028979">
    <property type="entry name" value="Ser_kin/Pase_Hpr-like_N_sf"/>
</dbReference>
<evidence type="ECO:0008006" key="3">
    <source>
        <dbReference type="Google" id="ProtNLM"/>
    </source>
</evidence>
<dbReference type="SUPFAM" id="SSF75138">
    <property type="entry name" value="HprK N-terminal domain-like"/>
    <property type="match status" value="1"/>
</dbReference>
<accession>A0A9J6P6A9</accession>
<dbReference type="AlphaFoldDB" id="A0A9J6P6A9"/>
<keyword evidence="2" id="KW-1185">Reference proteome</keyword>
<reference evidence="1" key="1">
    <citation type="journal article" date="2021" name="mSystems">
        <title>Bacteria and Archaea Synergistically Convert Glycine Betaine to Biogenic Methane in the Formosa Cold Seep of the South China Sea.</title>
        <authorList>
            <person name="Li L."/>
            <person name="Zhang W."/>
            <person name="Zhang S."/>
            <person name="Song L."/>
            <person name="Sun Q."/>
            <person name="Zhang H."/>
            <person name="Xiang H."/>
            <person name="Dong X."/>
        </authorList>
    </citation>
    <scope>NUCLEOTIDE SEQUENCE</scope>
    <source>
        <strain evidence="1">ZWT</strain>
    </source>
</reference>
<comment type="caution">
    <text evidence="1">The sequence shown here is derived from an EMBL/GenBank/DDBJ whole genome shotgun (WGS) entry which is preliminary data.</text>
</comment>